<sequence>MRERLWTEAIQSDWQGDLSTLPSIPSTSASLLLITNRRMFERVNASGLRIHPTIVQRLSLQRDWTNLLDFKRPDNLAEAAAREGALSVLDDLINKRKVLSPSLKLVRCAAEAGQIEAVKWLRGRMGPAVWPPFIADAAAAGGSLEILVWLYSDARATVTPSAFQQAANNGHAHIIVWLADTLTDSCTEDSFLAAFENGHIGVLDLLASRYPDVYDRTPDLVFRFSTHLQSLEWIKARRPHLISGVILPRLVRSGCLKAASWLVENTNAQLDRSLLQTALHENHGAIVEWLISAHGVEIEADMFVSYEHGCNTDALAVVVKRDRRWTGFMADGFAASGKISLVEWMYIRYPGSVTQTTLEAAIRAKQLSVVAFLLGRTKDIKWDLGRAKHFALQAEHYGVAELIDSPLSYNSAQQDAVN</sequence>
<evidence type="ECO:0000313" key="2">
    <source>
        <dbReference type="Proteomes" id="UP001527925"/>
    </source>
</evidence>
<gene>
    <name evidence="1" type="ORF">HK105_201251</name>
</gene>
<dbReference type="Gene3D" id="1.25.40.20">
    <property type="entry name" value="Ankyrin repeat-containing domain"/>
    <property type="match status" value="1"/>
</dbReference>
<dbReference type="PANTHER" id="PTHR46586:SF3">
    <property type="entry name" value="ANKYRIN REPEAT-CONTAINING PROTEIN"/>
    <property type="match status" value="1"/>
</dbReference>
<dbReference type="InterPro" id="IPR052050">
    <property type="entry name" value="SecEffector_AnkRepeat"/>
</dbReference>
<dbReference type="InterPro" id="IPR036770">
    <property type="entry name" value="Ankyrin_rpt-contain_sf"/>
</dbReference>
<dbReference type="SUPFAM" id="SSF48403">
    <property type="entry name" value="Ankyrin repeat"/>
    <property type="match status" value="1"/>
</dbReference>
<evidence type="ECO:0000313" key="1">
    <source>
        <dbReference type="EMBL" id="KAL2918981.1"/>
    </source>
</evidence>
<dbReference type="PANTHER" id="PTHR46586">
    <property type="entry name" value="ANKYRIN REPEAT-CONTAINING PROTEIN"/>
    <property type="match status" value="1"/>
</dbReference>
<protein>
    <recommendedName>
        <fullName evidence="3">Ankyrin repeat protein</fullName>
    </recommendedName>
</protein>
<dbReference type="EMBL" id="JADGIZ020000004">
    <property type="protein sequence ID" value="KAL2918981.1"/>
    <property type="molecule type" value="Genomic_DNA"/>
</dbReference>
<dbReference type="Proteomes" id="UP001527925">
    <property type="component" value="Unassembled WGS sequence"/>
</dbReference>
<reference evidence="1 2" key="1">
    <citation type="submission" date="2023-09" db="EMBL/GenBank/DDBJ databases">
        <title>Pangenome analysis of Batrachochytrium dendrobatidis and related Chytrids.</title>
        <authorList>
            <person name="Yacoub M.N."/>
            <person name="Stajich J.E."/>
            <person name="James T.Y."/>
        </authorList>
    </citation>
    <scope>NUCLEOTIDE SEQUENCE [LARGE SCALE GENOMIC DNA]</scope>
    <source>
        <strain evidence="1 2">JEL0888</strain>
    </source>
</reference>
<proteinExistence type="predicted"/>
<evidence type="ECO:0008006" key="3">
    <source>
        <dbReference type="Google" id="ProtNLM"/>
    </source>
</evidence>
<organism evidence="1 2">
    <name type="scientific">Polyrhizophydium stewartii</name>
    <dbReference type="NCBI Taxonomy" id="2732419"/>
    <lineage>
        <taxon>Eukaryota</taxon>
        <taxon>Fungi</taxon>
        <taxon>Fungi incertae sedis</taxon>
        <taxon>Chytridiomycota</taxon>
        <taxon>Chytridiomycota incertae sedis</taxon>
        <taxon>Chytridiomycetes</taxon>
        <taxon>Rhizophydiales</taxon>
        <taxon>Rhizophydiales incertae sedis</taxon>
        <taxon>Polyrhizophydium</taxon>
    </lineage>
</organism>
<comment type="caution">
    <text evidence="1">The sequence shown here is derived from an EMBL/GenBank/DDBJ whole genome shotgun (WGS) entry which is preliminary data.</text>
</comment>
<keyword evidence="2" id="KW-1185">Reference proteome</keyword>
<accession>A0ABR4NHI9</accession>
<name>A0ABR4NHI9_9FUNG</name>